<evidence type="ECO:0000313" key="1">
    <source>
        <dbReference type="EMBL" id="SET73660.1"/>
    </source>
</evidence>
<dbReference type="EMBL" id="FOIN01000034">
    <property type="protein sequence ID" value="SET73660.1"/>
    <property type="molecule type" value="Genomic_DNA"/>
</dbReference>
<dbReference type="RefSeq" id="WP_092355658.1">
    <property type="nucleotide sequence ID" value="NZ_FOIN01000034.1"/>
</dbReference>
<name>A0A1I0GRB6_9FIRM</name>
<accession>A0A1I0GRB6</accession>
<evidence type="ECO:0000313" key="2">
    <source>
        <dbReference type="Proteomes" id="UP000198558"/>
    </source>
</evidence>
<dbReference type="AlphaFoldDB" id="A0A1I0GRB6"/>
<evidence type="ECO:0008006" key="3">
    <source>
        <dbReference type="Google" id="ProtNLM"/>
    </source>
</evidence>
<protein>
    <recommendedName>
        <fullName evidence="3">Phage transcriptional regulator, ArpU family</fullName>
    </recommendedName>
</protein>
<sequence>MKESKYELKNWKRWKHTVVLLNNTKEQLENKKNDLYIDNNHNQIVKKINNLMEECKQYDQIIFYYQFFIQRLECAINDLLNEEEKICVLIYANDPDNSSKREYSALEKGISRTTYYKILSNACNKLDKVLAPKVNQHSTKEL</sequence>
<dbReference type="OrthoDB" id="1655803at2"/>
<gene>
    <name evidence="1" type="ORF">SAMN04489758_13417</name>
</gene>
<keyword evidence="2" id="KW-1185">Reference proteome</keyword>
<reference evidence="2" key="1">
    <citation type="submission" date="2016-10" db="EMBL/GenBank/DDBJ databases">
        <authorList>
            <person name="Varghese N."/>
            <person name="Submissions S."/>
        </authorList>
    </citation>
    <scope>NUCLEOTIDE SEQUENCE [LARGE SCALE GENOMIC DNA]</scope>
    <source>
        <strain evidence="2">DSM 1551</strain>
    </source>
</reference>
<proteinExistence type="predicted"/>
<organism evidence="1 2">
    <name type="scientific">Thomasclavelia cocleata</name>
    <dbReference type="NCBI Taxonomy" id="69824"/>
    <lineage>
        <taxon>Bacteria</taxon>
        <taxon>Bacillati</taxon>
        <taxon>Bacillota</taxon>
        <taxon>Erysipelotrichia</taxon>
        <taxon>Erysipelotrichales</taxon>
        <taxon>Coprobacillaceae</taxon>
        <taxon>Thomasclavelia</taxon>
    </lineage>
</organism>
<dbReference type="GeneID" id="78289138"/>
<dbReference type="Proteomes" id="UP000198558">
    <property type="component" value="Unassembled WGS sequence"/>
</dbReference>